<evidence type="ECO:0000313" key="4">
    <source>
        <dbReference type="Proteomes" id="UP000245839"/>
    </source>
</evidence>
<protein>
    <submittedName>
        <fullName evidence="2">Putative alpha/beta hydrolase family protein DUF2235</fullName>
    </submittedName>
</protein>
<evidence type="ECO:0000313" key="3">
    <source>
        <dbReference type="EMBL" id="SSA44595.1"/>
    </source>
</evidence>
<dbReference type="PANTHER" id="PTHR33840:SF1">
    <property type="entry name" value="TLE1 PHOSPHOLIPASE DOMAIN-CONTAINING PROTEIN"/>
    <property type="match status" value="1"/>
</dbReference>
<evidence type="ECO:0000259" key="1">
    <source>
        <dbReference type="Pfam" id="PF09994"/>
    </source>
</evidence>
<feature type="domain" description="T6SS Phospholipase effector Tle1-like catalytic" evidence="1">
    <location>
        <begin position="32"/>
        <end position="279"/>
    </location>
</feature>
<keyword evidence="4" id="KW-1185">Reference proteome</keyword>
<dbReference type="SUPFAM" id="SSF53474">
    <property type="entry name" value="alpha/beta-Hydrolases"/>
    <property type="match status" value="1"/>
</dbReference>
<sequence>MPQSNRLTQFWRRVFGGADGPAELPVEAPQAHVVLLDGTLSSLEEGQETSVGLTFKLLRDDGHDCLYYEPGMEWEGLRGLPGLISGYGINKQIRRAYMFLAHRYRPGDKVFLVGYSRGAYAVRALAGMIDKVGLLRDATLTHDRTREAWSYYCDDADGPAARAFQEELCHAKVSITAVGVYDTVSAVGVKWPVIWRLLPEVHAFHSHRLGPTTENGFQALALHETRRAYAPDRWETRPGDPNRVEQVWFKGGHGDVGGHLSGYLWARPQANVSAVWMLERLQAVGLELPGDWRARFPADETARPVGSWRGFGIFFLWRERREVGLDPSEALHPSAEGDWADGAVPLWSAEAVR</sequence>
<dbReference type="InterPro" id="IPR029058">
    <property type="entry name" value="AB_hydrolase_fold"/>
</dbReference>
<dbReference type="PANTHER" id="PTHR33840">
    <property type="match status" value="1"/>
</dbReference>
<dbReference type="EMBL" id="QGDJ01000003">
    <property type="protein sequence ID" value="PWJ20499.1"/>
    <property type="molecule type" value="Genomic_DNA"/>
</dbReference>
<dbReference type="Proteomes" id="UP000245839">
    <property type="component" value="Unassembled WGS sequence"/>
</dbReference>
<organism evidence="3 5">
    <name type="scientific">Jannaschia seohaensis</name>
    <dbReference type="NCBI Taxonomy" id="475081"/>
    <lineage>
        <taxon>Bacteria</taxon>
        <taxon>Pseudomonadati</taxon>
        <taxon>Pseudomonadota</taxon>
        <taxon>Alphaproteobacteria</taxon>
        <taxon>Rhodobacterales</taxon>
        <taxon>Roseobacteraceae</taxon>
        <taxon>Jannaschia</taxon>
    </lineage>
</organism>
<name>A0A2Y9AKB0_9RHOB</name>
<reference evidence="3 5" key="1">
    <citation type="submission" date="2016-10" db="EMBL/GenBank/DDBJ databases">
        <authorList>
            <person name="Cai Z."/>
        </authorList>
    </citation>
    <scope>NUCLEOTIDE SEQUENCE [LARGE SCALE GENOMIC DNA]</scope>
    <source>
        <strain evidence="3 5">DSM 25227</strain>
    </source>
</reference>
<dbReference type="InterPro" id="IPR018712">
    <property type="entry name" value="Tle1-like_cat"/>
</dbReference>
<accession>A0A2Y9AKB0</accession>
<gene>
    <name evidence="2" type="ORF">BCF38_103317</name>
    <name evidence="3" type="ORF">SAMN05421539_103317</name>
</gene>
<dbReference type="RefSeq" id="WP_170125384.1">
    <property type="nucleotide sequence ID" value="NZ_QGDJ01000003.1"/>
</dbReference>
<evidence type="ECO:0000313" key="5">
    <source>
        <dbReference type="Proteomes" id="UP000251571"/>
    </source>
</evidence>
<proteinExistence type="predicted"/>
<keyword evidence="3" id="KW-0378">Hydrolase</keyword>
<evidence type="ECO:0000313" key="2">
    <source>
        <dbReference type="EMBL" id="PWJ20499.1"/>
    </source>
</evidence>
<dbReference type="AlphaFoldDB" id="A0A2Y9AKB0"/>
<dbReference type="GO" id="GO:0016787">
    <property type="term" value="F:hydrolase activity"/>
    <property type="evidence" value="ECO:0007669"/>
    <property type="project" value="UniProtKB-KW"/>
</dbReference>
<reference evidence="2 4" key="2">
    <citation type="submission" date="2018-03" db="EMBL/GenBank/DDBJ databases">
        <title>Genomic Encyclopedia of Archaeal and Bacterial Type Strains, Phase II (KMG-II): from individual species to whole genera.</title>
        <authorList>
            <person name="Goeker M."/>
        </authorList>
    </citation>
    <scope>NUCLEOTIDE SEQUENCE [LARGE SCALE GENOMIC DNA]</scope>
    <source>
        <strain evidence="2 4">DSM 25227</strain>
    </source>
</reference>
<dbReference type="Pfam" id="PF09994">
    <property type="entry name" value="T6SS_Tle1-like_cat"/>
    <property type="match status" value="1"/>
</dbReference>
<dbReference type="EMBL" id="UETC01000003">
    <property type="protein sequence ID" value="SSA44595.1"/>
    <property type="molecule type" value="Genomic_DNA"/>
</dbReference>
<dbReference type="Proteomes" id="UP000251571">
    <property type="component" value="Unassembled WGS sequence"/>
</dbReference>